<sequence length="83" mass="9053">MSITTCSSMRIGHEKCEVGPGDLIYIPPNAVHSISPLGNEPVRGLAFAASFLFLPALLPRRRGSPRNKLDEFAEVGRDYISDP</sequence>
<dbReference type="Gene3D" id="2.60.120.10">
    <property type="entry name" value="Jelly Rolls"/>
    <property type="match status" value="1"/>
</dbReference>
<keyword evidence="3" id="KW-1185">Reference proteome</keyword>
<evidence type="ECO:0000259" key="1">
    <source>
        <dbReference type="Pfam" id="PF07883"/>
    </source>
</evidence>
<reference evidence="2 3" key="1">
    <citation type="submission" date="2019-02" db="EMBL/GenBank/DDBJ databases">
        <title>The genomic architecture of introgression among sibling species of bacteria.</title>
        <authorList>
            <person name="Cavassim M.I.A."/>
            <person name="Moeskjaer S."/>
            <person name="Moslemi C."/>
            <person name="Fields B."/>
            <person name="Bachmann A."/>
            <person name="Vilhjalmsson B."/>
            <person name="Schierup M.H."/>
            <person name="Young J.P.W."/>
            <person name="Andersen S.U."/>
        </authorList>
    </citation>
    <scope>NUCLEOTIDE SEQUENCE [LARGE SCALE GENOMIC DNA]</scope>
    <source>
        <strain evidence="2 3">SM51</strain>
    </source>
</reference>
<dbReference type="SUPFAM" id="SSF51182">
    <property type="entry name" value="RmlC-like cupins"/>
    <property type="match status" value="1"/>
</dbReference>
<dbReference type="Proteomes" id="UP000291302">
    <property type="component" value="Unassembled WGS sequence"/>
</dbReference>
<evidence type="ECO:0000313" key="2">
    <source>
        <dbReference type="EMBL" id="TBE58256.1"/>
    </source>
</evidence>
<protein>
    <recommendedName>
        <fullName evidence="1">Cupin type-2 domain-containing protein</fullName>
    </recommendedName>
</protein>
<dbReference type="InterPro" id="IPR011051">
    <property type="entry name" value="RmlC_Cupin_sf"/>
</dbReference>
<evidence type="ECO:0000313" key="3">
    <source>
        <dbReference type="Proteomes" id="UP000291302"/>
    </source>
</evidence>
<accession>A0ABY1XHU0</accession>
<feature type="domain" description="Cupin type-2" evidence="1">
    <location>
        <begin position="10"/>
        <end position="45"/>
    </location>
</feature>
<dbReference type="InterPro" id="IPR013096">
    <property type="entry name" value="Cupin_2"/>
</dbReference>
<dbReference type="Pfam" id="PF07883">
    <property type="entry name" value="Cupin_2"/>
    <property type="match status" value="1"/>
</dbReference>
<name>A0ABY1XHU0_9HYPH</name>
<comment type="caution">
    <text evidence="2">The sequence shown here is derived from an EMBL/GenBank/DDBJ whole genome shotgun (WGS) entry which is preliminary data.</text>
</comment>
<organism evidence="2 3">
    <name type="scientific">Rhizobium beringeri</name>
    <dbReference type="NCBI Taxonomy" id="3019934"/>
    <lineage>
        <taxon>Bacteria</taxon>
        <taxon>Pseudomonadati</taxon>
        <taxon>Pseudomonadota</taxon>
        <taxon>Alphaproteobacteria</taxon>
        <taxon>Hyphomicrobiales</taxon>
        <taxon>Rhizobiaceae</taxon>
        <taxon>Rhizobium/Agrobacterium group</taxon>
        <taxon>Rhizobium</taxon>
    </lineage>
</organism>
<proteinExistence type="predicted"/>
<dbReference type="EMBL" id="SILG01000006">
    <property type="protein sequence ID" value="TBE58256.1"/>
    <property type="molecule type" value="Genomic_DNA"/>
</dbReference>
<gene>
    <name evidence="2" type="ORF">ELH03_35060</name>
</gene>
<dbReference type="InterPro" id="IPR014710">
    <property type="entry name" value="RmlC-like_jellyroll"/>
</dbReference>